<proteinExistence type="predicted"/>
<gene>
    <name evidence="1" type="ORF">S01H4_45647</name>
</gene>
<organism evidence="1">
    <name type="scientific">marine sediment metagenome</name>
    <dbReference type="NCBI Taxonomy" id="412755"/>
    <lineage>
        <taxon>unclassified sequences</taxon>
        <taxon>metagenomes</taxon>
        <taxon>ecological metagenomes</taxon>
    </lineage>
</organism>
<dbReference type="Gene3D" id="3.20.20.150">
    <property type="entry name" value="Divalent-metal-dependent TIM barrel enzymes"/>
    <property type="match status" value="1"/>
</dbReference>
<comment type="caution">
    <text evidence="1">The sequence shown here is derived from an EMBL/GenBank/DDBJ whole genome shotgun (WGS) entry which is preliminary data.</text>
</comment>
<accession>X1C0J7</accession>
<evidence type="ECO:0000313" key="1">
    <source>
        <dbReference type="EMBL" id="GAH00792.1"/>
    </source>
</evidence>
<dbReference type="EMBL" id="BART01025428">
    <property type="protein sequence ID" value="GAH00792.1"/>
    <property type="molecule type" value="Genomic_DNA"/>
</dbReference>
<dbReference type="InterPro" id="IPR036237">
    <property type="entry name" value="Xyl_isomerase-like_sf"/>
</dbReference>
<protein>
    <submittedName>
        <fullName evidence="1">Uncharacterized protein</fullName>
    </submittedName>
</protein>
<dbReference type="SUPFAM" id="SSF51658">
    <property type="entry name" value="Xylose isomerase-like"/>
    <property type="match status" value="1"/>
</dbReference>
<reference evidence="1" key="1">
    <citation type="journal article" date="2014" name="Front. Microbiol.">
        <title>High frequency of phylogenetically diverse reductive dehalogenase-homologous genes in deep subseafloor sedimentary metagenomes.</title>
        <authorList>
            <person name="Kawai M."/>
            <person name="Futagami T."/>
            <person name="Toyoda A."/>
            <person name="Takaki Y."/>
            <person name="Nishi S."/>
            <person name="Hori S."/>
            <person name="Arai W."/>
            <person name="Tsubouchi T."/>
            <person name="Morono Y."/>
            <person name="Uchiyama I."/>
            <person name="Ito T."/>
            <person name="Fujiyama A."/>
            <person name="Inagaki F."/>
            <person name="Takami H."/>
        </authorList>
    </citation>
    <scope>NUCLEOTIDE SEQUENCE</scope>
    <source>
        <strain evidence="1">Expedition CK06-06</strain>
    </source>
</reference>
<feature type="non-terminal residue" evidence="1">
    <location>
        <position position="1"/>
    </location>
</feature>
<name>X1C0J7_9ZZZZ</name>
<sequence length="167" mass="18106">GCCWPPGKAERRYAGVTHINVGQLDDAKAKEIKTTLAKYGLEISSLAYYPNPLTPDAGQRKEAIGHLKKVISANSPIPIPAIITIAIWVGVESGNICVTSQALTMDTMAPTDISIPPPIITMVCPAANSIKGKNTRRLLFSTLNSNKFGWKEKLIAIIKIKRNRANI</sequence>
<dbReference type="AlphaFoldDB" id="X1C0J7"/>